<dbReference type="Pfam" id="PF12697">
    <property type="entry name" value="Abhydrolase_6"/>
    <property type="match status" value="1"/>
</dbReference>
<reference evidence="2" key="1">
    <citation type="submission" date="2021-04" db="EMBL/GenBank/DDBJ databases">
        <title>novel species isolated from subtropical streams in China.</title>
        <authorList>
            <person name="Lu H."/>
        </authorList>
    </citation>
    <scope>NUCLEOTIDE SEQUENCE</scope>
    <source>
        <strain evidence="2">LFS511W</strain>
    </source>
</reference>
<dbReference type="EMBL" id="JAGSPN010000001">
    <property type="protein sequence ID" value="MBR7780583.1"/>
    <property type="molecule type" value="Genomic_DNA"/>
</dbReference>
<feature type="domain" description="AB hydrolase-1" evidence="1">
    <location>
        <begin position="4"/>
        <end position="239"/>
    </location>
</feature>
<evidence type="ECO:0000259" key="1">
    <source>
        <dbReference type="Pfam" id="PF12697"/>
    </source>
</evidence>
<gene>
    <name evidence="2" type="ORF">KDM89_00390</name>
</gene>
<dbReference type="InterPro" id="IPR050471">
    <property type="entry name" value="AB_hydrolase"/>
</dbReference>
<proteinExistence type="predicted"/>
<dbReference type="SUPFAM" id="SSF53474">
    <property type="entry name" value="alpha/beta-Hydrolases"/>
    <property type="match status" value="1"/>
</dbReference>
<dbReference type="AlphaFoldDB" id="A0A941DH05"/>
<dbReference type="PRINTS" id="PR00111">
    <property type="entry name" value="ABHYDROLASE"/>
</dbReference>
<comment type="caution">
    <text evidence="2">The sequence shown here is derived from an EMBL/GenBank/DDBJ whole genome shotgun (WGS) entry which is preliminary data.</text>
</comment>
<accession>A0A941DH05</accession>
<dbReference type="Proteomes" id="UP000680067">
    <property type="component" value="Unassembled WGS sequence"/>
</dbReference>
<sequence length="249" mass="28525">MTWVLLRGLMREQRHWENFPARLAAAYPDERILTPDFPGNGSRWQETSPTRISAMTDFLREELKRENADQQPVSVIAISLGGMVATDWISRFPHEVRRLVLINTSLAGYHPFYRRLKPENYPALLAQLWQRQPAQRERLLLSLTSQHHQQNPAVLDRFSSYAQEYPVTRKNALRQLSAAIRFHAPRQTPAVPLLILAGAKDRLVDPGCSLSLAQHWKASCAVHPDAGHDLPLDDPDWIIHQIRQWASSP</sequence>
<evidence type="ECO:0000313" key="3">
    <source>
        <dbReference type="Proteomes" id="UP000680067"/>
    </source>
</evidence>
<dbReference type="InterPro" id="IPR000073">
    <property type="entry name" value="AB_hydrolase_1"/>
</dbReference>
<dbReference type="Gene3D" id="3.40.50.1820">
    <property type="entry name" value="alpha/beta hydrolase"/>
    <property type="match status" value="1"/>
</dbReference>
<dbReference type="PANTHER" id="PTHR43433">
    <property type="entry name" value="HYDROLASE, ALPHA/BETA FOLD FAMILY PROTEIN"/>
    <property type="match status" value="1"/>
</dbReference>
<dbReference type="InterPro" id="IPR029058">
    <property type="entry name" value="AB_hydrolase_fold"/>
</dbReference>
<protein>
    <submittedName>
        <fullName evidence="2">Alpha/beta hydrolase</fullName>
    </submittedName>
</protein>
<evidence type="ECO:0000313" key="2">
    <source>
        <dbReference type="EMBL" id="MBR7780583.1"/>
    </source>
</evidence>
<keyword evidence="2" id="KW-0378">Hydrolase</keyword>
<organism evidence="2 3">
    <name type="scientific">Undibacterium luofuense</name>
    <dbReference type="NCBI Taxonomy" id="2828733"/>
    <lineage>
        <taxon>Bacteria</taxon>
        <taxon>Pseudomonadati</taxon>
        <taxon>Pseudomonadota</taxon>
        <taxon>Betaproteobacteria</taxon>
        <taxon>Burkholderiales</taxon>
        <taxon>Oxalobacteraceae</taxon>
        <taxon>Undibacterium</taxon>
    </lineage>
</organism>
<keyword evidence="3" id="KW-1185">Reference proteome</keyword>
<dbReference type="PANTHER" id="PTHR43433:SF5">
    <property type="entry name" value="AB HYDROLASE-1 DOMAIN-CONTAINING PROTEIN"/>
    <property type="match status" value="1"/>
</dbReference>
<dbReference type="GO" id="GO:0016787">
    <property type="term" value="F:hydrolase activity"/>
    <property type="evidence" value="ECO:0007669"/>
    <property type="project" value="UniProtKB-KW"/>
</dbReference>
<name>A0A941DH05_9BURK</name>
<dbReference type="RefSeq" id="WP_212685989.1">
    <property type="nucleotide sequence ID" value="NZ_JAGSPN010000001.1"/>
</dbReference>